<evidence type="ECO:0000313" key="2">
    <source>
        <dbReference type="EMBL" id="KAJ7764303.1"/>
    </source>
</evidence>
<comment type="caution">
    <text evidence="2">The sequence shown here is derived from an EMBL/GenBank/DDBJ whole genome shotgun (WGS) entry which is preliminary data.</text>
</comment>
<feature type="region of interest" description="Disordered" evidence="1">
    <location>
        <begin position="51"/>
        <end position="89"/>
    </location>
</feature>
<proteinExistence type="predicted"/>
<dbReference type="Proteomes" id="UP001215598">
    <property type="component" value="Unassembled WGS sequence"/>
</dbReference>
<evidence type="ECO:0000256" key="1">
    <source>
        <dbReference type="SAM" id="MobiDB-lite"/>
    </source>
</evidence>
<feature type="compositionally biased region" description="Basic and acidic residues" evidence="1">
    <location>
        <begin position="61"/>
        <end position="77"/>
    </location>
</feature>
<sequence>MSRQNVRTKKIRTASNRNWQTLVEEAAAAVGVALDVTEGNTRGGFPILTLRSSGDAGNRGRKGDAKHVVNEPKRLEGPRIGNDASGTSAATQCLEESHVGDNTVDTSAATRLELSRDNSAATPSAVNATVDDIIVFSAIGELPLWKLPGVNRDGLSVESGPHVKKYVLEEYMQLFQSQYDGDTESDDKSTGLDMVLAPADWENEWTTIKKGSKVDGSSELKMNKLAVQRKYFPEWFDPSDDEDLTEP</sequence>
<reference evidence="2" key="1">
    <citation type="submission" date="2023-03" db="EMBL/GenBank/DDBJ databases">
        <title>Massive genome expansion in bonnet fungi (Mycena s.s.) driven by repeated elements and novel gene families across ecological guilds.</title>
        <authorList>
            <consortium name="Lawrence Berkeley National Laboratory"/>
            <person name="Harder C.B."/>
            <person name="Miyauchi S."/>
            <person name="Viragh M."/>
            <person name="Kuo A."/>
            <person name="Thoen E."/>
            <person name="Andreopoulos B."/>
            <person name="Lu D."/>
            <person name="Skrede I."/>
            <person name="Drula E."/>
            <person name="Henrissat B."/>
            <person name="Morin E."/>
            <person name="Kohler A."/>
            <person name="Barry K."/>
            <person name="LaButti K."/>
            <person name="Morin E."/>
            <person name="Salamov A."/>
            <person name="Lipzen A."/>
            <person name="Mereny Z."/>
            <person name="Hegedus B."/>
            <person name="Baldrian P."/>
            <person name="Stursova M."/>
            <person name="Weitz H."/>
            <person name="Taylor A."/>
            <person name="Grigoriev I.V."/>
            <person name="Nagy L.G."/>
            <person name="Martin F."/>
            <person name="Kauserud H."/>
        </authorList>
    </citation>
    <scope>NUCLEOTIDE SEQUENCE</scope>
    <source>
        <strain evidence="2">CBHHK182m</strain>
    </source>
</reference>
<gene>
    <name evidence="2" type="ORF">B0H16DRAFT_1718235</name>
</gene>
<protein>
    <submittedName>
        <fullName evidence="2">Uncharacterized protein</fullName>
    </submittedName>
</protein>
<keyword evidence="3" id="KW-1185">Reference proteome</keyword>
<evidence type="ECO:0000313" key="3">
    <source>
        <dbReference type="Proteomes" id="UP001215598"/>
    </source>
</evidence>
<organism evidence="2 3">
    <name type="scientific">Mycena metata</name>
    <dbReference type="NCBI Taxonomy" id="1033252"/>
    <lineage>
        <taxon>Eukaryota</taxon>
        <taxon>Fungi</taxon>
        <taxon>Dikarya</taxon>
        <taxon>Basidiomycota</taxon>
        <taxon>Agaricomycotina</taxon>
        <taxon>Agaricomycetes</taxon>
        <taxon>Agaricomycetidae</taxon>
        <taxon>Agaricales</taxon>
        <taxon>Marasmiineae</taxon>
        <taxon>Mycenaceae</taxon>
        <taxon>Mycena</taxon>
    </lineage>
</organism>
<accession>A0AAD7NK64</accession>
<name>A0AAD7NK64_9AGAR</name>
<dbReference type="AlphaFoldDB" id="A0AAD7NK64"/>
<dbReference type="EMBL" id="JARKIB010000028">
    <property type="protein sequence ID" value="KAJ7764303.1"/>
    <property type="molecule type" value="Genomic_DNA"/>
</dbReference>